<dbReference type="OrthoDB" id="9788517at2"/>
<dbReference type="GO" id="GO:0008270">
    <property type="term" value="F:zinc ion binding"/>
    <property type="evidence" value="ECO:0007669"/>
    <property type="project" value="InterPro"/>
</dbReference>
<dbReference type="PROSITE" id="PS51747">
    <property type="entry name" value="CYT_DCMP_DEAMINASES_2"/>
    <property type="match status" value="1"/>
</dbReference>
<evidence type="ECO:0000313" key="7">
    <source>
        <dbReference type="EMBL" id="KMT65927.1"/>
    </source>
</evidence>
<dbReference type="InterPro" id="IPR027417">
    <property type="entry name" value="P-loop_NTPase"/>
</dbReference>
<evidence type="ECO:0000256" key="3">
    <source>
        <dbReference type="ARBA" id="ARBA00022723"/>
    </source>
</evidence>
<gene>
    <name evidence="7" type="ORF">XM47_05540</name>
</gene>
<accession>A0A0J8GT47</accession>
<evidence type="ECO:0000256" key="2">
    <source>
        <dbReference type="ARBA" id="ARBA00006576"/>
    </source>
</evidence>
<evidence type="ECO:0000313" key="8">
    <source>
        <dbReference type="Proteomes" id="UP000037600"/>
    </source>
</evidence>
<dbReference type="SUPFAM" id="SSF53927">
    <property type="entry name" value="Cytidine deaminase-like"/>
    <property type="match status" value="1"/>
</dbReference>
<name>A0A0J8GT47_9ALTE</name>
<dbReference type="EMBL" id="LAZL01000007">
    <property type="protein sequence ID" value="KMT65927.1"/>
    <property type="molecule type" value="Genomic_DNA"/>
</dbReference>
<dbReference type="GO" id="GO:0005737">
    <property type="term" value="C:cytoplasm"/>
    <property type="evidence" value="ECO:0007669"/>
    <property type="project" value="TreeGrafter"/>
</dbReference>
<dbReference type="CDD" id="cd01286">
    <property type="entry name" value="deoxycytidylate_deaminase"/>
    <property type="match status" value="1"/>
</dbReference>
<dbReference type="GO" id="GO:0004132">
    <property type="term" value="F:dCMP deaminase activity"/>
    <property type="evidence" value="ECO:0007669"/>
    <property type="project" value="TreeGrafter"/>
</dbReference>
<dbReference type="RefSeq" id="WP_048690599.1">
    <property type="nucleotide sequence ID" value="NZ_KQ130485.1"/>
</dbReference>
<keyword evidence="5" id="KW-0862">Zinc</keyword>
<organism evidence="7 8">
    <name type="scientific">Catenovulum maritimum</name>
    <dbReference type="NCBI Taxonomy" id="1513271"/>
    <lineage>
        <taxon>Bacteria</taxon>
        <taxon>Pseudomonadati</taxon>
        <taxon>Pseudomonadota</taxon>
        <taxon>Gammaproteobacteria</taxon>
        <taxon>Alteromonadales</taxon>
        <taxon>Alteromonadaceae</taxon>
        <taxon>Catenovulum</taxon>
    </lineage>
</organism>
<feature type="domain" description="CMP/dCMP-type deaminase" evidence="6">
    <location>
        <begin position="219"/>
        <end position="407"/>
    </location>
</feature>
<keyword evidence="3" id="KW-0479">Metal-binding</keyword>
<dbReference type="InterPro" id="IPR016193">
    <property type="entry name" value="Cytidine_deaminase-like"/>
</dbReference>
<keyword evidence="8" id="KW-1185">Reference proteome</keyword>
<comment type="caution">
    <text evidence="7">The sequence shown here is derived from an EMBL/GenBank/DDBJ whole genome shotgun (WGS) entry which is preliminary data.</text>
</comment>
<dbReference type="InterPro" id="IPR015517">
    <property type="entry name" value="dCMP_deaminase-rel"/>
</dbReference>
<dbReference type="NCBIfam" id="NF041025">
    <property type="entry name" value="antiphage_deaminase"/>
    <property type="match status" value="1"/>
</dbReference>
<evidence type="ECO:0000256" key="4">
    <source>
        <dbReference type="ARBA" id="ARBA00022801"/>
    </source>
</evidence>
<dbReference type="Gene3D" id="3.40.50.300">
    <property type="entry name" value="P-loop containing nucleotide triphosphate hydrolases"/>
    <property type="match status" value="1"/>
</dbReference>
<dbReference type="InterPro" id="IPR016192">
    <property type="entry name" value="APOBEC/CMP_deaminase_Zn-bd"/>
</dbReference>
<keyword evidence="4" id="KW-0378">Hydrolase</keyword>
<evidence type="ECO:0000256" key="1">
    <source>
        <dbReference type="ARBA" id="ARBA00001947"/>
    </source>
</evidence>
<dbReference type="AlphaFoldDB" id="A0A0J8GT47"/>
<reference evidence="7 8" key="1">
    <citation type="submission" date="2015-04" db="EMBL/GenBank/DDBJ databases">
        <title>Draft Genome Sequence of the Novel Agar-Digesting Marine Bacterium Q1.</title>
        <authorList>
            <person name="Li Y."/>
            <person name="Li D."/>
            <person name="Chen G."/>
            <person name="Du Z."/>
        </authorList>
    </citation>
    <scope>NUCLEOTIDE SEQUENCE [LARGE SCALE GENOMIC DNA]</scope>
    <source>
        <strain evidence="7 8">Q1</strain>
    </source>
</reference>
<dbReference type="PROSITE" id="PS00903">
    <property type="entry name" value="CYT_DCMP_DEAMINASES_1"/>
    <property type="match status" value="1"/>
</dbReference>
<evidence type="ECO:0000259" key="6">
    <source>
        <dbReference type="PROSITE" id="PS51747"/>
    </source>
</evidence>
<comment type="similarity">
    <text evidence="2">Belongs to the cytidine and deoxycytidylate deaminase family.</text>
</comment>
<evidence type="ECO:0000256" key="5">
    <source>
        <dbReference type="ARBA" id="ARBA00022833"/>
    </source>
</evidence>
<dbReference type="Gene3D" id="3.40.140.10">
    <property type="entry name" value="Cytidine Deaminase, domain 2"/>
    <property type="match status" value="1"/>
</dbReference>
<dbReference type="STRING" id="1513271.XM47_05540"/>
<proteinExistence type="inferred from homology"/>
<dbReference type="InterPro" id="IPR002125">
    <property type="entry name" value="CMP_dCMP_dom"/>
</dbReference>
<dbReference type="Proteomes" id="UP000037600">
    <property type="component" value="Unassembled WGS sequence"/>
</dbReference>
<dbReference type="Pfam" id="PF00383">
    <property type="entry name" value="dCMP_cyt_deam_1"/>
    <property type="match status" value="1"/>
</dbReference>
<dbReference type="PANTHER" id="PTHR11086">
    <property type="entry name" value="DEOXYCYTIDYLATE DEAMINASE-RELATED"/>
    <property type="match status" value="1"/>
</dbReference>
<dbReference type="PANTHER" id="PTHR11086:SF18">
    <property type="entry name" value="DEOXYCYTIDYLATE DEAMINASE"/>
    <property type="match status" value="1"/>
</dbReference>
<protein>
    <submittedName>
        <fullName evidence="7">Cytidine deaminase</fullName>
    </submittedName>
</protein>
<dbReference type="InterPro" id="IPR035105">
    <property type="entry name" value="Deoxycytidylate_deaminase_dom"/>
</dbReference>
<sequence>MQIENFSNDCEIVIGLVAPVGVNLDDVHNRFVSYFNQFRYEVNYIHLSQVAKEFQGIATGPYTEQSRLDTAMNTGNALRQKSERGDLFALLAINEINKKRLGETPEPLPRHVHIIRSLKHPDEVETLRQVYGPGFILLGISSSIESRKRYLKDEKGVPEEELERLIERDDKESDSFGQSTRDVFQIADAFVTSDDAHSLSTQIGRTLDLLYSKPVVPPTADEYAMFMAYAASLRSADLSRQVGAVLTNQESDILATGANDVPKSGGGLYWPVDGEDNRDYELGKDSNEEQKNKIILNIMKKFSNPEETTDEELLKEGKKKLKDTGLLDITEYGRAVHAEMEALLSSARNGISTRDANLYTTTYPCHNCAKHIVASGVKRVLYIEPYPKSFATILHNDSINAEGSPGESEKVMFEPFVGIGPRRFVDLFSMNLSSGRKLKRKENGLLKEWNRRDSELRVPMTPLSYLDAEVMLIEQLDEIKESAKENKND</sequence>
<dbReference type="PATRIC" id="fig|1513271.3.peg.1134"/>
<comment type="cofactor">
    <cofactor evidence="1">
        <name>Zn(2+)</name>
        <dbReference type="ChEBI" id="CHEBI:29105"/>
    </cofactor>
</comment>